<dbReference type="CDD" id="cd18808">
    <property type="entry name" value="SF1_C_Upf1"/>
    <property type="match status" value="1"/>
</dbReference>
<comment type="similarity">
    <text evidence="1">Belongs to the DNA2/NAM7 helicase family.</text>
</comment>
<dbReference type="InterPro" id="IPR027417">
    <property type="entry name" value="P-loop_NTPase"/>
</dbReference>
<evidence type="ECO:0000259" key="6">
    <source>
        <dbReference type="Pfam" id="PF13086"/>
    </source>
</evidence>
<gene>
    <name evidence="8" type="ORF">LSAA_2741</name>
</gene>
<dbReference type="SUPFAM" id="SSF52540">
    <property type="entry name" value="P-loop containing nucleoside triphosphate hydrolases"/>
    <property type="match status" value="1"/>
</dbReference>
<name>A0A7R8CEG6_LEPSM</name>
<dbReference type="GO" id="GO:0005524">
    <property type="term" value="F:ATP binding"/>
    <property type="evidence" value="ECO:0007669"/>
    <property type="project" value="UniProtKB-KW"/>
</dbReference>
<protein>
    <submittedName>
        <fullName evidence="8">(salmon louse) hypothetical protein</fullName>
    </submittedName>
</protein>
<dbReference type="Gene3D" id="2.40.30.270">
    <property type="match status" value="1"/>
</dbReference>
<dbReference type="InterPro" id="IPR047187">
    <property type="entry name" value="SF1_C_Upf1"/>
</dbReference>
<dbReference type="GO" id="GO:0016787">
    <property type="term" value="F:hydrolase activity"/>
    <property type="evidence" value="ECO:0007669"/>
    <property type="project" value="UniProtKB-KW"/>
</dbReference>
<dbReference type="AlphaFoldDB" id="A0A7R8CEG6"/>
<evidence type="ECO:0000313" key="9">
    <source>
        <dbReference type="Proteomes" id="UP000675881"/>
    </source>
</evidence>
<dbReference type="OrthoDB" id="2285229at2759"/>
<dbReference type="Pfam" id="PF13087">
    <property type="entry name" value="AAA_12"/>
    <property type="match status" value="1"/>
</dbReference>
<dbReference type="InterPro" id="IPR041677">
    <property type="entry name" value="DNA2/NAM7_AAA_11"/>
</dbReference>
<feature type="domain" description="DNA2/NAM7 helicase-like C-terminal" evidence="7">
    <location>
        <begin position="495"/>
        <end position="640"/>
    </location>
</feature>
<keyword evidence="5" id="KW-0067">ATP-binding</keyword>
<accession>A0A7R8CEG6</accession>
<evidence type="ECO:0000259" key="7">
    <source>
        <dbReference type="Pfam" id="PF13087"/>
    </source>
</evidence>
<keyword evidence="3" id="KW-0378">Hydrolase</keyword>
<sequence length="669" mass="75961">MYRRSLLRWIRFPRSFGNQYSSSTSVAESHFTRVQDYVDYNIRMTQLEMIEKLGLEEKVKQSLTRTELEVRGLALFGLLICPKTPVSITQDGSVQIHLVKLETNNFDFKRVFRKGKLVTLNLDPKGSTKNQYSFEKLSSTDPASAFNAIIEDIFDENIILNISSFDATNPNFIQTIRSLSSKHSTFVFLTKRSEKYLFKSSIQRLKKNSLSDDDSLTDFELKSTKNHNNTLELSDYLDDSKLETLNHASKCPPLHLIHGPPGTGKTTSLASIVISAVANDERVLALAPSHAACDALTMSIYSQIINLPPLLRTKYFNRKDVLVREAKKQRLTNTFVNRFLPEEIYENSNSDDDIEIVNHAWKTVIDGNWQNIDSNILLFKKEISKLFKKHKILIERAKKESSIFVTTIASTSLDTYKKYNFDLVCIDEAGFVSQGNSLLHILRAPRIILCGDHCQLPPITFNPDSALEGYEISAMENIVQTKLLANGAQDIFTITNSNSELNRPFVFIDTKGQGYHEEQDEGSEFMTDADKSIVNLNEAFLVEIIVNKYIELGVSPKDMGIISPYWSQVSVLRSLIWKSDHLRDISIYTVDSFQGKEKEMIIISFVRSNPYGEIGFLRETRRINVSVTRARRCVIIVGDSETLCHDPALKDLVDFCSDNELIVGSDTIF</sequence>
<dbReference type="PANTHER" id="PTHR43788:SF8">
    <property type="entry name" value="DNA-BINDING PROTEIN SMUBP-2"/>
    <property type="match status" value="1"/>
</dbReference>
<dbReference type="EMBL" id="HG994589">
    <property type="protein sequence ID" value="CAF2790984.1"/>
    <property type="molecule type" value="Genomic_DNA"/>
</dbReference>
<dbReference type="Pfam" id="PF13086">
    <property type="entry name" value="AAA_11"/>
    <property type="match status" value="1"/>
</dbReference>
<dbReference type="Gene3D" id="3.40.50.300">
    <property type="entry name" value="P-loop containing nucleotide triphosphate hydrolases"/>
    <property type="match status" value="2"/>
</dbReference>
<evidence type="ECO:0000256" key="3">
    <source>
        <dbReference type="ARBA" id="ARBA00022801"/>
    </source>
</evidence>
<organism evidence="8 9">
    <name type="scientific">Lepeophtheirus salmonis</name>
    <name type="common">Salmon louse</name>
    <name type="synonym">Caligus salmonis</name>
    <dbReference type="NCBI Taxonomy" id="72036"/>
    <lineage>
        <taxon>Eukaryota</taxon>
        <taxon>Metazoa</taxon>
        <taxon>Ecdysozoa</taxon>
        <taxon>Arthropoda</taxon>
        <taxon>Crustacea</taxon>
        <taxon>Multicrustacea</taxon>
        <taxon>Hexanauplia</taxon>
        <taxon>Copepoda</taxon>
        <taxon>Siphonostomatoida</taxon>
        <taxon>Caligidae</taxon>
        <taxon>Lepeophtheirus</taxon>
    </lineage>
</organism>
<evidence type="ECO:0000256" key="5">
    <source>
        <dbReference type="ARBA" id="ARBA00022840"/>
    </source>
</evidence>
<evidence type="ECO:0000313" key="8">
    <source>
        <dbReference type="EMBL" id="CAF2790984.1"/>
    </source>
</evidence>
<evidence type="ECO:0000256" key="4">
    <source>
        <dbReference type="ARBA" id="ARBA00022806"/>
    </source>
</evidence>
<evidence type="ECO:0000256" key="2">
    <source>
        <dbReference type="ARBA" id="ARBA00022741"/>
    </source>
</evidence>
<dbReference type="GO" id="GO:0043139">
    <property type="term" value="F:5'-3' DNA helicase activity"/>
    <property type="evidence" value="ECO:0007669"/>
    <property type="project" value="TreeGrafter"/>
</dbReference>
<keyword evidence="9" id="KW-1185">Reference proteome</keyword>
<feature type="domain" description="DNA2/NAM7 helicase helicase" evidence="6">
    <location>
        <begin position="237"/>
        <end position="461"/>
    </location>
</feature>
<dbReference type="InterPro" id="IPR041679">
    <property type="entry name" value="DNA2/NAM7-like_C"/>
</dbReference>
<keyword evidence="2" id="KW-0547">Nucleotide-binding</keyword>
<keyword evidence="4" id="KW-0347">Helicase</keyword>
<dbReference type="InterPro" id="IPR050534">
    <property type="entry name" value="Coronavir_polyprotein_1ab"/>
</dbReference>
<evidence type="ECO:0000256" key="1">
    <source>
        <dbReference type="ARBA" id="ARBA00007913"/>
    </source>
</evidence>
<dbReference type="Proteomes" id="UP000675881">
    <property type="component" value="Chromosome 10"/>
</dbReference>
<proteinExistence type="inferred from homology"/>
<reference evidence="8" key="1">
    <citation type="submission" date="2021-02" db="EMBL/GenBank/DDBJ databases">
        <authorList>
            <person name="Bekaert M."/>
        </authorList>
    </citation>
    <scope>NUCLEOTIDE SEQUENCE</scope>
    <source>
        <strain evidence="8">IoA-00</strain>
    </source>
</reference>
<dbReference type="PANTHER" id="PTHR43788">
    <property type="entry name" value="DNA2/NAM7 HELICASE FAMILY MEMBER"/>
    <property type="match status" value="1"/>
</dbReference>